<evidence type="ECO:0000256" key="1">
    <source>
        <dbReference type="SAM" id="Coils"/>
    </source>
</evidence>
<dbReference type="GO" id="GO:0019843">
    <property type="term" value="F:rRNA binding"/>
    <property type="evidence" value="ECO:0007669"/>
    <property type="project" value="TreeGrafter"/>
</dbReference>
<dbReference type="Pfam" id="PF00350">
    <property type="entry name" value="Dynamin_N"/>
    <property type="match status" value="1"/>
</dbReference>
<dbReference type="SUPFAM" id="SSF52540">
    <property type="entry name" value="P-loop containing nucleoside triphosphate hydrolases"/>
    <property type="match status" value="1"/>
</dbReference>
<keyword evidence="2" id="KW-0812">Transmembrane</keyword>
<proteinExistence type="predicted"/>
<feature type="coiled-coil region" evidence="1">
    <location>
        <begin position="306"/>
        <end position="333"/>
    </location>
</feature>
<dbReference type="InterPro" id="IPR045063">
    <property type="entry name" value="Dynamin_N"/>
</dbReference>
<comment type="caution">
    <text evidence="4">The sequence shown here is derived from an EMBL/GenBank/DDBJ whole genome shotgun (WGS) entry which is preliminary data.</text>
</comment>
<dbReference type="CDD" id="cd00882">
    <property type="entry name" value="Ras_like_GTPase"/>
    <property type="match status" value="1"/>
</dbReference>
<evidence type="ECO:0000256" key="2">
    <source>
        <dbReference type="SAM" id="Phobius"/>
    </source>
</evidence>
<gene>
    <name evidence="4" type="ORF">GT020_15765</name>
</gene>
<feature type="domain" description="Dynamin N-terminal" evidence="3">
    <location>
        <begin position="80"/>
        <end position="208"/>
    </location>
</feature>
<evidence type="ECO:0000259" key="3">
    <source>
        <dbReference type="Pfam" id="PF00350"/>
    </source>
</evidence>
<dbReference type="PANTHER" id="PTHR42698">
    <property type="entry name" value="GTPASE ERA"/>
    <property type="match status" value="1"/>
</dbReference>
<dbReference type="GO" id="GO:0043024">
    <property type="term" value="F:ribosomal small subunit binding"/>
    <property type="evidence" value="ECO:0007669"/>
    <property type="project" value="TreeGrafter"/>
</dbReference>
<keyword evidence="2" id="KW-0472">Membrane</keyword>
<keyword evidence="2" id="KW-1133">Transmembrane helix</keyword>
<reference evidence="4 5" key="1">
    <citation type="submission" date="2020-01" db="EMBL/GenBank/DDBJ databases">
        <title>Glutamicibacter soli M275.</title>
        <authorList>
            <person name="Meng X."/>
        </authorList>
    </citation>
    <scope>NUCLEOTIDE SEQUENCE [LARGE SCALE GENOMIC DNA]</scope>
    <source>
        <strain evidence="4 5">M275</strain>
    </source>
</reference>
<evidence type="ECO:0000313" key="5">
    <source>
        <dbReference type="Proteomes" id="UP000477543"/>
    </source>
</evidence>
<feature type="transmembrane region" description="Helical" evidence="2">
    <location>
        <begin position="485"/>
        <end position="508"/>
    </location>
</feature>
<dbReference type="GO" id="GO:0005829">
    <property type="term" value="C:cytosol"/>
    <property type="evidence" value="ECO:0007669"/>
    <property type="project" value="TreeGrafter"/>
</dbReference>
<keyword evidence="1" id="KW-0175">Coiled coil</keyword>
<dbReference type="PANTHER" id="PTHR42698:SF1">
    <property type="entry name" value="GTPASE ERA, MITOCHONDRIAL"/>
    <property type="match status" value="1"/>
</dbReference>
<dbReference type="RefSeq" id="WP_161449938.1">
    <property type="nucleotide sequence ID" value="NZ_WYDN01000018.1"/>
</dbReference>
<sequence>MEANSESRSAGGAATPEGAGYALTTIKQLTALSSALDGLTFLLSTSNPTLPSEVLRAKTIHQIADYLVPRLENLHAPLLIVVGGSTGAGKSTLVNSLLGETVSASGAVRPTTRVPVLAYNPADSSWFEDRRVLPALRRLSYSGNQPDDAKSKAQAVQLAPHAKVPSGIAIIDAPDIDSISDENRALAAQLLNAADLWIFVTTANRYADALPWDLLTEAGARNITVSIVLNRVPVGAQVEILPDLERLLNEKGLGSSALHVIHEMELGERKLLPEEVTQPISNWLGALAGDAQERKRIAVQTLDGALKRSVADVNELYAELKDQEAQLQELLLGVDQRFNQAMDVMKSALKDGTLLRGEILARWQDFVGAGELLRGIEGSVGRIRDRIGSFFSGRPPASNRVEQAIETGLHAIFVAEITEAADNLDRVWRTTPIGQELSRELPTPRLPADLSELASRSVREWQNDILTMIREEGAGKRKTARMAAFGVNGIAVILMVVVFASTAGLTGLELGIAGGSAVVGQKLLEAIFGEDAVRRMAARASGMLEERASELIDVNADVYRNVIKSCQQPEELGALAEFIGAQGQKGQHV</sequence>
<accession>A0A6L9GAM3</accession>
<dbReference type="EMBL" id="WYDN01000018">
    <property type="protein sequence ID" value="NAZ17510.1"/>
    <property type="molecule type" value="Genomic_DNA"/>
</dbReference>
<dbReference type="GO" id="GO:0005525">
    <property type="term" value="F:GTP binding"/>
    <property type="evidence" value="ECO:0007669"/>
    <property type="project" value="InterPro"/>
</dbReference>
<dbReference type="InterPro" id="IPR005662">
    <property type="entry name" value="GTPase_Era-like"/>
</dbReference>
<organism evidence="4 5">
    <name type="scientific">Glutamicibacter soli</name>
    <dbReference type="NCBI Taxonomy" id="453836"/>
    <lineage>
        <taxon>Bacteria</taxon>
        <taxon>Bacillati</taxon>
        <taxon>Actinomycetota</taxon>
        <taxon>Actinomycetes</taxon>
        <taxon>Micrococcales</taxon>
        <taxon>Micrococcaceae</taxon>
        <taxon>Glutamicibacter</taxon>
    </lineage>
</organism>
<dbReference type="Proteomes" id="UP000477543">
    <property type="component" value="Unassembled WGS sequence"/>
</dbReference>
<evidence type="ECO:0000313" key="4">
    <source>
        <dbReference type="EMBL" id="NAZ17510.1"/>
    </source>
</evidence>
<dbReference type="AlphaFoldDB" id="A0A6L9GAM3"/>
<dbReference type="Gene3D" id="3.40.50.300">
    <property type="entry name" value="P-loop containing nucleotide triphosphate hydrolases"/>
    <property type="match status" value="1"/>
</dbReference>
<protein>
    <submittedName>
        <fullName evidence="4">ABC transporter</fullName>
    </submittedName>
</protein>
<name>A0A6L9GAM3_9MICC</name>
<dbReference type="GO" id="GO:0000028">
    <property type="term" value="P:ribosomal small subunit assembly"/>
    <property type="evidence" value="ECO:0007669"/>
    <property type="project" value="TreeGrafter"/>
</dbReference>
<dbReference type="InterPro" id="IPR027417">
    <property type="entry name" value="P-loop_NTPase"/>
</dbReference>